<keyword evidence="1" id="KW-0812">Transmembrane</keyword>
<reference evidence="2" key="1">
    <citation type="submission" date="2021-11" db="EMBL/GenBank/DDBJ databases">
        <title>Clostridia strains as spoilage organisms.</title>
        <authorList>
            <person name="Wambui J."/>
            <person name="Stevens M.J.A."/>
            <person name="Stephan R."/>
        </authorList>
    </citation>
    <scope>NUCLEOTIDE SEQUENCE</scope>
    <source>
        <strain evidence="2">CF009</strain>
    </source>
</reference>
<evidence type="ECO:0000256" key="1">
    <source>
        <dbReference type="SAM" id="Phobius"/>
    </source>
</evidence>
<dbReference type="Proteomes" id="UP001164733">
    <property type="component" value="Chromosome"/>
</dbReference>
<evidence type="ECO:0000313" key="3">
    <source>
        <dbReference type="Proteomes" id="UP001164733"/>
    </source>
</evidence>
<feature type="transmembrane region" description="Helical" evidence="1">
    <location>
        <begin position="110"/>
        <end position="133"/>
    </location>
</feature>
<dbReference type="RefSeq" id="WP_253200251.1">
    <property type="nucleotide sequence ID" value="NZ_CP086239.1"/>
</dbReference>
<keyword evidence="1" id="KW-0472">Membrane</keyword>
<feature type="transmembrane region" description="Helical" evidence="1">
    <location>
        <begin position="46"/>
        <end position="65"/>
    </location>
</feature>
<name>A0AA47EHX7_9CLOT</name>
<gene>
    <name evidence="2" type="ORF">LL038_23250</name>
</gene>
<dbReference type="EMBL" id="CP086239">
    <property type="protein sequence ID" value="WAG60405.1"/>
    <property type="molecule type" value="Genomic_DNA"/>
</dbReference>
<proteinExistence type="predicted"/>
<protein>
    <recommendedName>
        <fullName evidence="4">Glycosyltransferase RgtA/B/C/D-like domain-containing protein</fullName>
    </recommendedName>
</protein>
<keyword evidence="1" id="KW-1133">Transmembrane helix</keyword>
<accession>A0AA47EHX7</accession>
<dbReference type="AlphaFoldDB" id="A0AA47EHX7"/>
<evidence type="ECO:0008006" key="4">
    <source>
        <dbReference type="Google" id="ProtNLM"/>
    </source>
</evidence>
<sequence>MSNNIKESVSIGERIITKNMLLILSIGGEHIANLEGNLRIRNDKRIVWTIGIAVFLLECIAGYYYNVYVGYYHSDGISRVANAFYVLYSRSPHLGFLLLYPWIPAMATKGIAGLLMSAIFASLTASILVRAFIKRGIQRLYAVVFTLLYSLNPMVFIFGFNGLSDAPFIFFVILSIIHF</sequence>
<evidence type="ECO:0000313" key="2">
    <source>
        <dbReference type="EMBL" id="WAG60405.1"/>
    </source>
</evidence>
<organism evidence="2 3">
    <name type="scientific">Clostridium estertheticum</name>
    <dbReference type="NCBI Taxonomy" id="238834"/>
    <lineage>
        <taxon>Bacteria</taxon>
        <taxon>Bacillati</taxon>
        <taxon>Bacillota</taxon>
        <taxon>Clostridia</taxon>
        <taxon>Eubacteriales</taxon>
        <taxon>Clostridiaceae</taxon>
        <taxon>Clostridium</taxon>
    </lineage>
</organism>